<feature type="non-terminal residue" evidence="1">
    <location>
        <position position="1"/>
    </location>
</feature>
<proteinExistence type="predicted"/>
<name>A0AAN9A766_HALRR</name>
<dbReference type="EMBL" id="JAXCGZ010003550">
    <property type="protein sequence ID" value="KAK7083316.1"/>
    <property type="molecule type" value="Genomic_DNA"/>
</dbReference>
<gene>
    <name evidence="1" type="ORF">SK128_014629</name>
</gene>
<accession>A0AAN9A766</accession>
<organism evidence="1 2">
    <name type="scientific">Halocaridina rubra</name>
    <name type="common">Hawaiian red shrimp</name>
    <dbReference type="NCBI Taxonomy" id="373956"/>
    <lineage>
        <taxon>Eukaryota</taxon>
        <taxon>Metazoa</taxon>
        <taxon>Ecdysozoa</taxon>
        <taxon>Arthropoda</taxon>
        <taxon>Crustacea</taxon>
        <taxon>Multicrustacea</taxon>
        <taxon>Malacostraca</taxon>
        <taxon>Eumalacostraca</taxon>
        <taxon>Eucarida</taxon>
        <taxon>Decapoda</taxon>
        <taxon>Pleocyemata</taxon>
        <taxon>Caridea</taxon>
        <taxon>Atyoidea</taxon>
        <taxon>Atyidae</taxon>
        <taxon>Halocaridina</taxon>
    </lineage>
</organism>
<dbReference type="Proteomes" id="UP001381693">
    <property type="component" value="Unassembled WGS sequence"/>
</dbReference>
<comment type="caution">
    <text evidence="1">The sequence shown here is derived from an EMBL/GenBank/DDBJ whole genome shotgun (WGS) entry which is preliminary data.</text>
</comment>
<reference evidence="1 2" key="1">
    <citation type="submission" date="2023-11" db="EMBL/GenBank/DDBJ databases">
        <title>Halocaridina rubra genome assembly.</title>
        <authorList>
            <person name="Smith C."/>
        </authorList>
    </citation>
    <scope>NUCLEOTIDE SEQUENCE [LARGE SCALE GENOMIC DNA]</scope>
    <source>
        <strain evidence="1">EP-1</strain>
        <tissue evidence="1">Whole</tissue>
    </source>
</reference>
<dbReference type="AlphaFoldDB" id="A0AAN9A766"/>
<keyword evidence="2" id="KW-1185">Reference proteome</keyword>
<sequence length="86" mass="9932">HSQAIIPLFRTLLECFFQKCSQLCHHLLHNVLSALKPKAYQCHGRFWEQPDNFVIPEKMTPVSSAILEEAFHPPRYLLESPCIATN</sequence>
<evidence type="ECO:0000313" key="1">
    <source>
        <dbReference type="EMBL" id="KAK7083316.1"/>
    </source>
</evidence>
<protein>
    <submittedName>
        <fullName evidence="1">Uncharacterized protein</fullName>
    </submittedName>
</protein>
<evidence type="ECO:0000313" key="2">
    <source>
        <dbReference type="Proteomes" id="UP001381693"/>
    </source>
</evidence>
<feature type="non-terminal residue" evidence="1">
    <location>
        <position position="86"/>
    </location>
</feature>